<proteinExistence type="inferred from homology"/>
<organism evidence="8 9">
    <name type="scientific">Tilletiopsis washingtonensis</name>
    <dbReference type="NCBI Taxonomy" id="58919"/>
    <lineage>
        <taxon>Eukaryota</taxon>
        <taxon>Fungi</taxon>
        <taxon>Dikarya</taxon>
        <taxon>Basidiomycota</taxon>
        <taxon>Ustilaginomycotina</taxon>
        <taxon>Exobasidiomycetes</taxon>
        <taxon>Entylomatales</taxon>
        <taxon>Entylomatales incertae sedis</taxon>
        <taxon>Tilletiopsis</taxon>
    </lineage>
</organism>
<evidence type="ECO:0000313" key="9">
    <source>
        <dbReference type="Proteomes" id="UP000245946"/>
    </source>
</evidence>
<dbReference type="InterPro" id="IPR029055">
    <property type="entry name" value="Ntn_hydrolases_N"/>
</dbReference>
<comment type="subcellular location">
    <subcellularLocation>
        <location evidence="5">Cytoplasm</location>
    </subcellularLocation>
    <subcellularLocation>
        <location evidence="5">Nucleus</location>
    </subcellularLocation>
</comment>
<dbReference type="PROSITE" id="PS51475">
    <property type="entry name" value="PROTEASOME_ALPHA_2"/>
    <property type="match status" value="1"/>
</dbReference>
<feature type="region of interest" description="Disordered" evidence="6">
    <location>
        <begin position="250"/>
        <end position="286"/>
    </location>
</feature>
<evidence type="ECO:0000256" key="3">
    <source>
        <dbReference type="ARBA" id="ARBA00023242"/>
    </source>
</evidence>
<dbReference type="FunFam" id="3.60.20.10:FF:000016">
    <property type="entry name" value="Proteasome subunit alpha type-6"/>
    <property type="match status" value="1"/>
</dbReference>
<keyword evidence="1 5" id="KW-0963">Cytoplasm</keyword>
<comment type="subunit">
    <text evidence="5">The 26S proteasome consists of a 20S proteasome core and two 19S regulatory subunits.</text>
</comment>
<dbReference type="OrthoDB" id="431557at2759"/>
<dbReference type="GeneID" id="37268448"/>
<protein>
    <recommendedName>
        <fullName evidence="5">Proteasome subunit alpha type</fullName>
    </recommendedName>
</protein>
<dbReference type="GO" id="GO:0005634">
    <property type="term" value="C:nucleus"/>
    <property type="evidence" value="ECO:0007669"/>
    <property type="project" value="UniProtKB-SubCell"/>
</dbReference>
<sequence length="286" mass="30692">MLRSTYDGDNTVFSPQGRLHQVEYAQEAVKQGSAVVGLRSATHAVLAALKRAPSELAAHQNKMLRIDNHVGIAFAGLTSDARVLSNYMRQLALSSRLLYSRPLPLSRLISQLADRAQLNTMQYGKRPYGVGFLVAGVDAAGAHLYEFAPTGNCFEYYAMALGARSQSAKTYLERKVETLEAMSMEELVMEALYALRDTLQQGKELDADAISLSIVGPGADSDVATAATRAEKFRIIEGDELRPWIERMTPRANPANASATGAVPGDGTDAPGGEATVGDAAAPMEE</sequence>
<evidence type="ECO:0000313" key="8">
    <source>
        <dbReference type="EMBL" id="PWN98221.1"/>
    </source>
</evidence>
<dbReference type="InterPro" id="IPR035144">
    <property type="entry name" value="Proteasome_alpha1"/>
</dbReference>
<dbReference type="Pfam" id="PF00227">
    <property type="entry name" value="Proteasome"/>
    <property type="match status" value="1"/>
</dbReference>
<dbReference type="STRING" id="58919.A0A316Z9G1"/>
<dbReference type="SUPFAM" id="SSF56235">
    <property type="entry name" value="N-terminal nucleophile aminohydrolases (Ntn hydrolases)"/>
    <property type="match status" value="1"/>
</dbReference>
<evidence type="ECO:0000256" key="2">
    <source>
        <dbReference type="ARBA" id="ARBA00022942"/>
    </source>
</evidence>
<keyword evidence="9" id="KW-1185">Reference proteome</keyword>
<dbReference type="EMBL" id="KZ819292">
    <property type="protein sequence ID" value="PWN98221.1"/>
    <property type="molecule type" value="Genomic_DNA"/>
</dbReference>
<dbReference type="GO" id="GO:0006511">
    <property type="term" value="P:ubiquitin-dependent protein catabolic process"/>
    <property type="evidence" value="ECO:0007669"/>
    <property type="project" value="InterPro"/>
</dbReference>
<evidence type="ECO:0000256" key="1">
    <source>
        <dbReference type="ARBA" id="ARBA00022490"/>
    </source>
</evidence>
<evidence type="ECO:0000256" key="6">
    <source>
        <dbReference type="SAM" id="MobiDB-lite"/>
    </source>
</evidence>
<evidence type="ECO:0000259" key="7">
    <source>
        <dbReference type="PROSITE" id="PS00388"/>
    </source>
</evidence>
<dbReference type="RefSeq" id="XP_025598500.1">
    <property type="nucleotide sequence ID" value="XM_025740904.1"/>
</dbReference>
<reference evidence="8 9" key="1">
    <citation type="journal article" date="2018" name="Mol. Biol. Evol.">
        <title>Broad Genomic Sampling Reveals a Smut Pathogenic Ancestry of the Fungal Clade Ustilaginomycotina.</title>
        <authorList>
            <person name="Kijpornyongpan T."/>
            <person name="Mondo S.J."/>
            <person name="Barry K."/>
            <person name="Sandor L."/>
            <person name="Lee J."/>
            <person name="Lipzen A."/>
            <person name="Pangilinan J."/>
            <person name="LaButti K."/>
            <person name="Hainaut M."/>
            <person name="Henrissat B."/>
            <person name="Grigoriev I.V."/>
            <person name="Spatafora J.W."/>
            <person name="Aime M.C."/>
        </authorList>
    </citation>
    <scope>NUCLEOTIDE SEQUENCE [LARGE SCALE GENOMIC DNA]</scope>
    <source>
        <strain evidence="8 9">MCA 4186</strain>
    </source>
</reference>
<dbReference type="InterPro" id="IPR050115">
    <property type="entry name" value="Proteasome_alpha"/>
</dbReference>
<dbReference type="GO" id="GO:0019773">
    <property type="term" value="C:proteasome core complex, alpha-subunit complex"/>
    <property type="evidence" value="ECO:0007669"/>
    <property type="project" value="UniProtKB-UniRule"/>
</dbReference>
<dbReference type="AlphaFoldDB" id="A0A316Z9G1"/>
<dbReference type="Gene3D" id="3.60.20.10">
    <property type="entry name" value="Glutamine Phosphoribosylpyrophosphate, subunit 1, domain 1"/>
    <property type="match status" value="1"/>
</dbReference>
<keyword evidence="3 5" id="KW-0539">Nucleus</keyword>
<dbReference type="Proteomes" id="UP000245946">
    <property type="component" value="Unassembled WGS sequence"/>
</dbReference>
<dbReference type="InterPro" id="IPR001353">
    <property type="entry name" value="Proteasome_sua/b"/>
</dbReference>
<dbReference type="PANTHER" id="PTHR11599">
    <property type="entry name" value="PROTEASOME SUBUNIT ALPHA/BETA"/>
    <property type="match status" value="1"/>
</dbReference>
<comment type="similarity">
    <text evidence="4 5">Belongs to the peptidase T1A family.</text>
</comment>
<dbReference type="PROSITE" id="PS00388">
    <property type="entry name" value="PROTEASOME_ALPHA_1"/>
    <property type="match status" value="1"/>
</dbReference>
<dbReference type="InterPro" id="IPR000426">
    <property type="entry name" value="Proteasome_asu_N"/>
</dbReference>
<dbReference type="CDD" id="cd03749">
    <property type="entry name" value="proteasome_alpha_type_1"/>
    <property type="match status" value="1"/>
</dbReference>
<dbReference type="GO" id="GO:0005737">
    <property type="term" value="C:cytoplasm"/>
    <property type="evidence" value="ECO:0007669"/>
    <property type="project" value="UniProtKB-SubCell"/>
</dbReference>
<feature type="domain" description="Proteasome alpha-type subunits" evidence="7">
    <location>
        <begin position="6"/>
        <end position="28"/>
    </location>
</feature>
<dbReference type="SMART" id="SM00948">
    <property type="entry name" value="Proteasome_A_N"/>
    <property type="match status" value="1"/>
</dbReference>
<dbReference type="Pfam" id="PF10584">
    <property type="entry name" value="Proteasome_A_N"/>
    <property type="match status" value="1"/>
</dbReference>
<dbReference type="InterPro" id="IPR023332">
    <property type="entry name" value="Proteasome_alpha-type"/>
</dbReference>
<evidence type="ECO:0000256" key="4">
    <source>
        <dbReference type="PROSITE-ProRule" id="PRU00808"/>
    </source>
</evidence>
<name>A0A316Z9G1_9BASI</name>
<gene>
    <name evidence="8" type="ORF">FA09DRAFT_318512</name>
</gene>
<evidence type="ECO:0000256" key="5">
    <source>
        <dbReference type="RuleBase" id="RU000551"/>
    </source>
</evidence>
<accession>A0A316Z9G1</accession>
<keyword evidence="2 4" id="KW-0647">Proteasome</keyword>